<dbReference type="GO" id="GO:0007099">
    <property type="term" value="P:centriole replication"/>
    <property type="evidence" value="ECO:0007669"/>
    <property type="project" value="TreeGrafter"/>
</dbReference>
<dbReference type="GO" id="GO:0005814">
    <property type="term" value="C:centriole"/>
    <property type="evidence" value="ECO:0007669"/>
    <property type="project" value="TreeGrafter"/>
</dbReference>
<evidence type="ECO:0008006" key="4">
    <source>
        <dbReference type="Google" id="ProtNLM"/>
    </source>
</evidence>
<protein>
    <recommendedName>
        <fullName evidence="4">Rotatin N-terminal domain-containing protein</fullName>
    </recommendedName>
</protein>
<sequence>METERQPVVPTEAPPIIINYRESPSTLARGTPSVPISTQCPTTRSNDSSSSGLTTLESSSFRIWILPWQRLIKSDVNVLSAVESSLSNYDTIEHSCNFFSNVMLKDFPVEVFLQRQGIIKCLLNLLDKQSLHAVNALKEFVKQLENRLLFFFDPATSCLKIELPGSAGMISSENSSPITSAQRDSPIASDMLHQYQREGYKVNRLMCGGAMGSGNVEQLSVPQFCATLLKTVAPLCGKLEGVTAPLIPRTLNLLLYCLHDTDVFWSSSDPYSLSIQNSLRTAMVKFAKGILESAMFEPMERILMISGTCLYLKSLVPLSMAGTVVPKELQEVLSHLLLDPPTYILYKELHLLIASYVQCFQLYTSLPQNEFVKLFKESMPCLLIHKRLESSLPQNEFVKLFKESMPCLLIHRRLEVIDIFVELCSERYIIQQQAEEIIILILKCKMLVSDSSWMKIWSEMSTVVPLLQGFSGGERMIGGHVMDLFNPDIAKTLGINELQILSANLRLLFSPHKECRKEASARLMWMVGTALEDKNIRDICLVDRSVSGKQKLGGIYEPGSIVRVLDLLNRSNIQEQETVHDAALTQLSVMTDDPYLHDIFIENGGLATVPRLMDSLDGSKEEKKLLLPAIAILKNISRHCSKVRLHLCQNTKLLKTIIKGLFKYRKDWRLQRDATQFLAFLAFAEFYITTKSSISLPYIVLVNFRLPFECVAHWKVSPNSSQPSTHSDLLNDRSLQALLSVLWLELEVDDLMAVNKPPQQCNPDLTVTNQVLRQMQGSCVSHNCKLLLDTIQDAITHNEVLSVIPKLKKLLEVCFIHSEKKTEFEHSPAWRKSFFKFVTGFPNNEDDEKLLHSILNFLNFLAGTLEPQRRWITSVLNNSAHPSSRLFTSISNSVDEGLLLWKELCMGMFDLARVCVGSNATETEADRWSHLFGQLLSCLHHSHTQHFYNLAFLAKALDTLSKLLSLKHATPCENLKCGVLWELLAAFHCGTPESCMGLGITRRTMTVLVNILHLDMKNKKNGKWEEDWVKEQHFFSLVPLFQSKDIVIRASAFQLFIGLCQERHVFLIVMETLPDLWLTALRAFLDHNEASLVREQAILLCACLASHDKREYYVTSIGEHDFYHNFKIIINNLVMEQVFWNKYTFLMSDDIELENVPTTPGLIRAACQLLLSLLSQFNVNVGNDLRDSGVAQMLMRCLTRKSNSEPTVREEVGEMFSSVCSVLCVCLNKSISIPTDLLPSLCRLLNDDLYEPHHEKMKENLWGKLLRLMSLILHHSESTFNLPSNVVSTLCFGINKTTNTTFQIHSLLSLPGLTFSFNQDDCKQICHALITVWEKLIPTKRKEALLNALTALVGHSQEASLIALEEDLLAKLIYRFRSILVTLTVETGDTSRLKKGNPTLADLCLYLGLSCNFMSGSPEVKVAASDVGFADILHKLWVWCLADSSTHVMALKTLITFTADNPTGARSLVLTSTVSGVGQRKTPSAFSLVHALISMIVKEHCSLEVFGKAFLLLTHACQASEARAIVAKSNLLTKFINLGLQKRSPSEDVEGVWLKFLNVFTFYADGQVAVSKIRDVLERLIEYSSHSKPTIRITALYVLRNIAFHSSNRPRLLSTDVFLNLLCDKLVANTAAEEKSAVALIIWALAANNQKAKLCLRGAGLDSRLQLAAATVQSNSPVVELLDNTLSILNQSR</sequence>
<comment type="caution">
    <text evidence="2">The sequence shown here is derived from an EMBL/GenBank/DDBJ whole genome shotgun (WGS) entry which is preliminary data.</text>
</comment>
<gene>
    <name evidence="2" type="ORF">LSTR_LSTR008887</name>
</gene>
<dbReference type="PANTHER" id="PTHR31691:SF1">
    <property type="entry name" value="ROTATIN"/>
    <property type="match status" value="1"/>
</dbReference>
<feature type="compositionally biased region" description="Polar residues" evidence="1">
    <location>
        <begin position="25"/>
        <end position="47"/>
    </location>
</feature>
<dbReference type="InterPro" id="IPR030791">
    <property type="entry name" value="Rotatin"/>
</dbReference>
<reference evidence="2 3" key="1">
    <citation type="journal article" date="2017" name="Gigascience">
        <title>Genome sequence of the small brown planthopper, Laodelphax striatellus.</title>
        <authorList>
            <person name="Zhu J."/>
            <person name="Jiang F."/>
            <person name="Wang X."/>
            <person name="Yang P."/>
            <person name="Bao Y."/>
            <person name="Zhao W."/>
            <person name="Wang W."/>
            <person name="Lu H."/>
            <person name="Wang Q."/>
            <person name="Cui N."/>
            <person name="Li J."/>
            <person name="Chen X."/>
            <person name="Luo L."/>
            <person name="Yu J."/>
            <person name="Kang L."/>
            <person name="Cui F."/>
        </authorList>
    </citation>
    <scope>NUCLEOTIDE SEQUENCE [LARGE SCALE GENOMIC DNA]</scope>
    <source>
        <strain evidence="2">Lst14</strain>
    </source>
</reference>
<accession>A0A482WLK3</accession>
<dbReference type="InterPro" id="IPR016024">
    <property type="entry name" value="ARM-type_fold"/>
</dbReference>
<evidence type="ECO:0000313" key="3">
    <source>
        <dbReference type="Proteomes" id="UP000291343"/>
    </source>
</evidence>
<dbReference type="EMBL" id="QKKF02031779">
    <property type="protein sequence ID" value="RZF34348.1"/>
    <property type="molecule type" value="Genomic_DNA"/>
</dbReference>
<feature type="region of interest" description="Disordered" evidence="1">
    <location>
        <begin position="25"/>
        <end position="54"/>
    </location>
</feature>
<dbReference type="OrthoDB" id="428850at2759"/>
<dbReference type="Proteomes" id="UP000291343">
    <property type="component" value="Unassembled WGS sequence"/>
</dbReference>
<dbReference type="SUPFAM" id="SSF48371">
    <property type="entry name" value="ARM repeat"/>
    <property type="match status" value="2"/>
</dbReference>
<dbReference type="GO" id="GO:0036064">
    <property type="term" value="C:ciliary basal body"/>
    <property type="evidence" value="ECO:0007669"/>
    <property type="project" value="InterPro"/>
</dbReference>
<dbReference type="PANTHER" id="PTHR31691">
    <property type="entry name" value="ROTATIN"/>
    <property type="match status" value="1"/>
</dbReference>
<organism evidence="2 3">
    <name type="scientific">Laodelphax striatellus</name>
    <name type="common">Small brown planthopper</name>
    <name type="synonym">Delphax striatella</name>
    <dbReference type="NCBI Taxonomy" id="195883"/>
    <lineage>
        <taxon>Eukaryota</taxon>
        <taxon>Metazoa</taxon>
        <taxon>Ecdysozoa</taxon>
        <taxon>Arthropoda</taxon>
        <taxon>Hexapoda</taxon>
        <taxon>Insecta</taxon>
        <taxon>Pterygota</taxon>
        <taxon>Neoptera</taxon>
        <taxon>Paraneoptera</taxon>
        <taxon>Hemiptera</taxon>
        <taxon>Auchenorrhyncha</taxon>
        <taxon>Fulgoroidea</taxon>
        <taxon>Delphacidae</taxon>
        <taxon>Criomorphinae</taxon>
        <taxon>Laodelphax</taxon>
    </lineage>
</organism>
<evidence type="ECO:0000313" key="2">
    <source>
        <dbReference type="EMBL" id="RZF34348.1"/>
    </source>
</evidence>
<evidence type="ECO:0000256" key="1">
    <source>
        <dbReference type="SAM" id="MobiDB-lite"/>
    </source>
</evidence>
<dbReference type="FunCoup" id="A0A482WLK3">
    <property type="interactions" value="3"/>
</dbReference>
<proteinExistence type="predicted"/>
<dbReference type="GO" id="GO:0010457">
    <property type="term" value="P:centriole-centriole cohesion"/>
    <property type="evidence" value="ECO:0007669"/>
    <property type="project" value="TreeGrafter"/>
</dbReference>
<keyword evidence="3" id="KW-1185">Reference proteome</keyword>
<dbReference type="GO" id="GO:0005813">
    <property type="term" value="C:centrosome"/>
    <property type="evidence" value="ECO:0007669"/>
    <property type="project" value="InterPro"/>
</dbReference>
<dbReference type="InterPro" id="IPR011989">
    <property type="entry name" value="ARM-like"/>
</dbReference>
<dbReference type="Gene3D" id="1.25.10.10">
    <property type="entry name" value="Leucine-rich Repeat Variant"/>
    <property type="match status" value="3"/>
</dbReference>
<dbReference type="GO" id="GO:0032053">
    <property type="term" value="P:ciliary basal body organization"/>
    <property type="evidence" value="ECO:0007669"/>
    <property type="project" value="TreeGrafter"/>
</dbReference>
<dbReference type="InParanoid" id="A0A482WLK3"/>
<name>A0A482WLK3_LAOST</name>